<evidence type="ECO:0000256" key="1">
    <source>
        <dbReference type="SAM" id="Phobius"/>
    </source>
</evidence>
<accession>A0AAW2G573</accession>
<keyword evidence="3" id="KW-1185">Reference proteome</keyword>
<dbReference type="EMBL" id="JADYXP020000006">
    <property type="protein sequence ID" value="KAL0121590.1"/>
    <property type="molecule type" value="Genomic_DNA"/>
</dbReference>
<keyword evidence="1" id="KW-1133">Transmembrane helix</keyword>
<keyword evidence="1" id="KW-0472">Membrane</keyword>
<proteinExistence type="predicted"/>
<reference evidence="2 3" key="1">
    <citation type="submission" date="2023-03" db="EMBL/GenBank/DDBJ databases">
        <title>High recombination rates correlate with genetic variation in Cardiocondyla obscurior ants.</title>
        <authorList>
            <person name="Errbii M."/>
        </authorList>
    </citation>
    <scope>NUCLEOTIDE SEQUENCE [LARGE SCALE GENOMIC DNA]</scope>
    <source>
        <strain evidence="2">Alpha-2009</strain>
        <tissue evidence="2">Whole body</tissue>
    </source>
</reference>
<name>A0AAW2G573_9HYME</name>
<gene>
    <name evidence="2" type="ORF">PUN28_006843</name>
</gene>
<keyword evidence="1" id="KW-0812">Transmembrane</keyword>
<comment type="caution">
    <text evidence="2">The sequence shown here is derived from an EMBL/GenBank/DDBJ whole genome shotgun (WGS) entry which is preliminary data.</text>
</comment>
<dbReference type="Proteomes" id="UP001430953">
    <property type="component" value="Unassembled WGS sequence"/>
</dbReference>
<evidence type="ECO:0000313" key="3">
    <source>
        <dbReference type="Proteomes" id="UP001430953"/>
    </source>
</evidence>
<sequence>MQIAYVDTENKNSYVDGIRRAFICNVRQLNQLIQFHLFAFSFRSYYSRILYQIITNLKGTRRNFFLVNNTGLIPLEPVSFRYKRMYNPTFVVACFNIFLFICIEIQCARAFIL</sequence>
<dbReference type="AlphaFoldDB" id="A0AAW2G573"/>
<organism evidence="2 3">
    <name type="scientific">Cardiocondyla obscurior</name>
    <dbReference type="NCBI Taxonomy" id="286306"/>
    <lineage>
        <taxon>Eukaryota</taxon>
        <taxon>Metazoa</taxon>
        <taxon>Ecdysozoa</taxon>
        <taxon>Arthropoda</taxon>
        <taxon>Hexapoda</taxon>
        <taxon>Insecta</taxon>
        <taxon>Pterygota</taxon>
        <taxon>Neoptera</taxon>
        <taxon>Endopterygota</taxon>
        <taxon>Hymenoptera</taxon>
        <taxon>Apocrita</taxon>
        <taxon>Aculeata</taxon>
        <taxon>Formicoidea</taxon>
        <taxon>Formicidae</taxon>
        <taxon>Myrmicinae</taxon>
        <taxon>Cardiocondyla</taxon>
    </lineage>
</organism>
<protein>
    <submittedName>
        <fullName evidence="2">Uncharacterized protein</fullName>
    </submittedName>
</protein>
<feature type="transmembrane region" description="Helical" evidence="1">
    <location>
        <begin position="90"/>
        <end position="112"/>
    </location>
</feature>
<evidence type="ECO:0000313" key="2">
    <source>
        <dbReference type="EMBL" id="KAL0121590.1"/>
    </source>
</evidence>